<dbReference type="GO" id="GO:0008168">
    <property type="term" value="F:methyltransferase activity"/>
    <property type="evidence" value="ECO:0007669"/>
    <property type="project" value="UniProtKB-KW"/>
</dbReference>
<dbReference type="EMBL" id="CP114584">
    <property type="protein sequence ID" value="WBA13965.1"/>
    <property type="molecule type" value="Genomic_DNA"/>
</dbReference>
<accession>A0ABY7LES0</accession>
<dbReference type="SUPFAM" id="SSF53335">
    <property type="entry name" value="S-adenosyl-L-methionine-dependent methyltransferases"/>
    <property type="match status" value="1"/>
</dbReference>
<protein>
    <submittedName>
        <fullName evidence="1">Class I SAM-dependent methyltransferase</fullName>
    </submittedName>
</protein>
<gene>
    <name evidence="1" type="ORF">N7E60_09520</name>
</gene>
<dbReference type="InterPro" id="IPR029063">
    <property type="entry name" value="SAM-dependent_MTases_sf"/>
</dbReference>
<reference evidence="1" key="1">
    <citation type="submission" date="2022-09" db="EMBL/GenBank/DDBJ databases">
        <authorList>
            <person name="Li Z.-J."/>
        </authorList>
    </citation>
    <scope>NUCLEOTIDE SEQUENCE</scope>
    <source>
        <strain evidence="1">TGB10</strain>
    </source>
</reference>
<dbReference type="GO" id="GO:0032259">
    <property type="term" value="P:methylation"/>
    <property type="evidence" value="ECO:0007669"/>
    <property type="project" value="UniProtKB-KW"/>
</dbReference>
<name>A0ABY7LES0_9GAMM</name>
<evidence type="ECO:0000313" key="1">
    <source>
        <dbReference type="EMBL" id="WBA13965.1"/>
    </source>
</evidence>
<dbReference type="Pfam" id="PF13489">
    <property type="entry name" value="Methyltransf_23"/>
    <property type="match status" value="1"/>
</dbReference>
<keyword evidence="2" id="KW-1185">Reference proteome</keyword>
<organism evidence="1 2">
    <name type="scientific">Salinivibrio proteolyticus</name>
    <dbReference type="NCBI Taxonomy" id="334715"/>
    <lineage>
        <taxon>Bacteria</taxon>
        <taxon>Pseudomonadati</taxon>
        <taxon>Pseudomonadota</taxon>
        <taxon>Gammaproteobacteria</taxon>
        <taxon>Vibrionales</taxon>
        <taxon>Vibrionaceae</taxon>
        <taxon>Salinivibrio</taxon>
    </lineage>
</organism>
<dbReference type="Gene3D" id="3.40.50.150">
    <property type="entry name" value="Vaccinia Virus protein VP39"/>
    <property type="match status" value="1"/>
</dbReference>
<proteinExistence type="predicted"/>
<keyword evidence="1" id="KW-0489">Methyltransferase</keyword>
<dbReference type="RefSeq" id="WP_269597325.1">
    <property type="nucleotide sequence ID" value="NZ_CP114584.1"/>
</dbReference>
<keyword evidence="1" id="KW-0808">Transferase</keyword>
<evidence type="ECO:0000313" key="2">
    <source>
        <dbReference type="Proteomes" id="UP001164676"/>
    </source>
</evidence>
<sequence length="278" mass="31335">MKDISDISNILELGENGIYFSETCETVSFPDDGHQIYARIEDRSFWFKHRNDCIISAVSNFRPPNDGVIFDVGGGNGFVSMGLKSKGFKVALLEPGIQGALVAKQRDIDTVICATVESAKIHSESLPAVGLFDVLEHIKYDKEFLFLLQDLLKKNGRLYITVPAWKSLWSHEDIIAGHYRRYSLRSIEELIKKVGFEIEYSSYFFRPLPLPIFLLRTLPFNFGLKSVSSVSSPKKDHQLSSGVSTYIINKLLSSEVTSIRNKEKMRFGASCLIVAKKL</sequence>
<dbReference type="Proteomes" id="UP001164676">
    <property type="component" value="Chromosome"/>
</dbReference>